<feature type="compositionally biased region" description="Polar residues" evidence="1">
    <location>
        <begin position="1166"/>
        <end position="1192"/>
    </location>
</feature>
<dbReference type="PROSITE" id="PS51184">
    <property type="entry name" value="JMJC"/>
    <property type="match status" value="1"/>
</dbReference>
<evidence type="ECO:0000313" key="4">
    <source>
        <dbReference type="Proteomes" id="UP001150266"/>
    </source>
</evidence>
<feature type="compositionally biased region" description="Acidic residues" evidence="1">
    <location>
        <begin position="1316"/>
        <end position="1328"/>
    </location>
</feature>
<accession>A0A9W9AQH3</accession>
<name>A0A9W9AQH3_9AGAR</name>
<feature type="compositionally biased region" description="Polar residues" evidence="1">
    <location>
        <begin position="998"/>
        <end position="1009"/>
    </location>
</feature>
<feature type="compositionally biased region" description="Basic and acidic residues" evidence="1">
    <location>
        <begin position="1261"/>
        <end position="1283"/>
    </location>
</feature>
<proteinExistence type="predicted"/>
<gene>
    <name evidence="3" type="ORF">J3R30DRAFT_3431869</name>
</gene>
<dbReference type="OrthoDB" id="298344at2759"/>
<dbReference type="InterPro" id="IPR003347">
    <property type="entry name" value="JmjC_dom"/>
</dbReference>
<feature type="region of interest" description="Disordered" evidence="1">
    <location>
        <begin position="1147"/>
        <end position="1359"/>
    </location>
</feature>
<feature type="compositionally biased region" description="Low complexity" evidence="1">
    <location>
        <begin position="790"/>
        <end position="799"/>
    </location>
</feature>
<dbReference type="SUPFAM" id="SSF51197">
    <property type="entry name" value="Clavaminate synthase-like"/>
    <property type="match status" value="1"/>
</dbReference>
<dbReference type="SMART" id="SM00558">
    <property type="entry name" value="JmjC"/>
    <property type="match status" value="1"/>
</dbReference>
<evidence type="ECO:0000313" key="3">
    <source>
        <dbReference type="EMBL" id="KAJ4487833.1"/>
    </source>
</evidence>
<dbReference type="Pfam" id="PF02373">
    <property type="entry name" value="JmjC"/>
    <property type="match status" value="1"/>
</dbReference>
<feature type="compositionally biased region" description="Polar residues" evidence="1">
    <location>
        <begin position="842"/>
        <end position="854"/>
    </location>
</feature>
<feature type="compositionally biased region" description="Basic and acidic residues" evidence="1">
    <location>
        <begin position="1015"/>
        <end position="1024"/>
    </location>
</feature>
<feature type="domain" description="JmjC" evidence="2">
    <location>
        <begin position="178"/>
        <end position="344"/>
    </location>
</feature>
<dbReference type="Proteomes" id="UP001150266">
    <property type="component" value="Unassembled WGS sequence"/>
</dbReference>
<organism evidence="3 4">
    <name type="scientific">Lentinula aciculospora</name>
    <dbReference type="NCBI Taxonomy" id="153920"/>
    <lineage>
        <taxon>Eukaryota</taxon>
        <taxon>Fungi</taxon>
        <taxon>Dikarya</taxon>
        <taxon>Basidiomycota</taxon>
        <taxon>Agaricomycotina</taxon>
        <taxon>Agaricomycetes</taxon>
        <taxon>Agaricomycetidae</taxon>
        <taxon>Agaricales</taxon>
        <taxon>Marasmiineae</taxon>
        <taxon>Omphalotaceae</taxon>
        <taxon>Lentinula</taxon>
    </lineage>
</organism>
<dbReference type="EMBL" id="JAOTPV010000002">
    <property type="protein sequence ID" value="KAJ4487833.1"/>
    <property type="molecule type" value="Genomic_DNA"/>
</dbReference>
<feature type="compositionally biased region" description="Low complexity" evidence="1">
    <location>
        <begin position="970"/>
        <end position="988"/>
    </location>
</feature>
<feature type="compositionally biased region" description="Basic and acidic residues" evidence="1">
    <location>
        <begin position="1039"/>
        <end position="1052"/>
    </location>
</feature>
<keyword evidence="4" id="KW-1185">Reference proteome</keyword>
<reference evidence="3" key="1">
    <citation type="submission" date="2022-08" db="EMBL/GenBank/DDBJ databases">
        <title>A Global Phylogenomic Analysis of the Shiitake Genus Lentinula.</title>
        <authorList>
            <consortium name="DOE Joint Genome Institute"/>
            <person name="Sierra-Patev S."/>
            <person name="Min B."/>
            <person name="Naranjo-Ortiz M."/>
            <person name="Looney B."/>
            <person name="Konkel Z."/>
            <person name="Slot J.C."/>
            <person name="Sakamoto Y."/>
            <person name="Steenwyk J.L."/>
            <person name="Rokas A."/>
            <person name="Carro J."/>
            <person name="Camarero S."/>
            <person name="Ferreira P."/>
            <person name="Molpeceres G."/>
            <person name="Ruiz-Duenas F.J."/>
            <person name="Serrano A."/>
            <person name="Henrissat B."/>
            <person name="Drula E."/>
            <person name="Hughes K.W."/>
            <person name="Mata J.L."/>
            <person name="Ishikawa N.K."/>
            <person name="Vargas-Isla R."/>
            <person name="Ushijima S."/>
            <person name="Smith C.A."/>
            <person name="Ahrendt S."/>
            <person name="Andreopoulos W."/>
            <person name="He G."/>
            <person name="Labutti K."/>
            <person name="Lipzen A."/>
            <person name="Ng V."/>
            <person name="Riley R."/>
            <person name="Sandor L."/>
            <person name="Barry K."/>
            <person name="Martinez A.T."/>
            <person name="Xiao Y."/>
            <person name="Gibbons J.G."/>
            <person name="Terashima K."/>
            <person name="Grigoriev I.V."/>
            <person name="Hibbett D.S."/>
        </authorList>
    </citation>
    <scope>NUCLEOTIDE SEQUENCE</scope>
    <source>
        <strain evidence="3">JLM2183</strain>
    </source>
</reference>
<evidence type="ECO:0000259" key="2">
    <source>
        <dbReference type="PROSITE" id="PS51184"/>
    </source>
</evidence>
<protein>
    <recommendedName>
        <fullName evidence="2">JmjC domain-containing protein</fullName>
    </recommendedName>
</protein>
<feature type="compositionally biased region" description="Basic residues" evidence="1">
    <location>
        <begin position="1228"/>
        <end position="1242"/>
    </location>
</feature>
<comment type="caution">
    <text evidence="3">The sequence shown here is derived from an EMBL/GenBank/DDBJ whole genome shotgun (WGS) entry which is preliminary data.</text>
</comment>
<dbReference type="Gene3D" id="2.60.120.650">
    <property type="entry name" value="Cupin"/>
    <property type="match status" value="1"/>
</dbReference>
<sequence length="1359" mass="153083">MRRTMEEHRADIIREDSRNVPMWANTAEIGRTSCSSCSSSIMECRRVQPSSKSQNQVLSCKGWTLNNLLRDNQNFRAADRVPVGEVTENLITSFDSNGKPFVIEGLQHLPGWRKDLLSVDWLKDESPIKEILVRNIHNDIDKVLPLSEFLERTRHSSPFVQPGETERLYGKDLETPKSWNDWLNKGNVVPQQFLPTVDNLLNYLPESAKVETLMNYIGTGDTLTPSHKDPCASHGHNLMCYTENGGSSFWFMTKQEDARKVADYFHNRLGHDIDHESYVSSVEDFANAPFPVYIIEQKLGDLVIVPRMSCHQVVNHGGLTVKMSWSRMSLKSISEAVYHELPLYRRVCRSETYRVRLTLYHYIRVLYKTFAEQVNRRTHSSERNIDLEEQSLCAGALECALSIFDDVLKNECVEHYASLPCDPSSENFLTCDVCGADIFQSFFECENCSFSGDPITLCPGCYAEGRTCRCRTMQPKQLQPLDNILQERDKVIEVLTIYWKTNHKQGVRFASNAALFSGGAFKAACLLAKVQHKEPKLLTCSKGQSHQLPNSDVLSCKPCHFATCFFHLLEKFKLHAIHVLLDRDKDAGNTHKSHHKRHKNGRKEYDTHLPDYLADERSATKPRNFEIQMVNLALSFPNCRPIKCFSIQGGWYDSSIIIEPAMIRSNTPPDMLIVETPPPPPYVAEAPHDVNLDTLSQVADLPATIDLYNFTTQTTVSQPSELSSRRLRTLMDYVLVPTPTYQVKKDSRTTPRFRKDIEVIDVSSSSESEYDAPQPTLPPKRNIGPPMGASTSSRSSSYTRKPRRDKIPLRPMRPVQLSDFNNELVSAINESGNLTGIERTIKQSSSAKRVTFIQSAPLDKGKRKRTQTPSNGSASLRKRRLIESDSDNDSSGDFISVAEPHIPPPSSKATPGKNLRFRRSVGAFGKNREEHANVAIIPSDGGSSSGTGQKRRQGGPTVDIEPVADENRGARGNSSIGSSSQTTSSARAVYGENENLRKPSNTGNASLPTTRKRERSSNIREPRMVAETPKLTGTSRTSVRVESESPERDGCKEFLPSNTRVSKEVSSLRVENTNLRYQLASLQQQAVHHPTPPDPTPPVQQVQVQQDPYAYYLQSFLVFLPHIIQLSVHGSLQTAINNMSQTAVVNSPSFGGGSSSQPGNGWHDNAPNSYRDPSNISRQQRGGYHNYNNNRPSYDYHHRSGNWHDNAATAYRDPSNHPRGYNNNRSSYKYHHGLTHHNHGRRWNAAPSFSRYPNNSSSRAESSRRAERDVPVRPAIEEERSHVAELSNIDSQKGNDPNADIGNRPESSNDARMSDDEQNWEDNYEKEDDPIVPRKEKQLIDSSKSKSNDMSDEITHNPW</sequence>
<feature type="region of interest" description="Disordered" evidence="1">
    <location>
        <begin position="840"/>
        <end position="1054"/>
    </location>
</feature>
<feature type="compositionally biased region" description="Basic and acidic residues" evidence="1">
    <location>
        <begin position="1329"/>
        <end position="1359"/>
    </location>
</feature>
<evidence type="ECO:0000256" key="1">
    <source>
        <dbReference type="SAM" id="MobiDB-lite"/>
    </source>
</evidence>
<feature type="region of interest" description="Disordered" evidence="1">
    <location>
        <begin position="758"/>
        <end position="815"/>
    </location>
</feature>